<name>A0ACB8GVP0_PSICU</name>
<dbReference type="Proteomes" id="UP000664032">
    <property type="component" value="Unassembled WGS sequence"/>
</dbReference>
<keyword evidence="2" id="KW-1185">Reference proteome</keyword>
<reference evidence="1" key="1">
    <citation type="submission" date="2021-10" db="EMBL/GenBank/DDBJ databases">
        <title>Psilocybe cubensis genome.</title>
        <authorList>
            <person name="Mckernan K.J."/>
            <person name="Crawford S."/>
            <person name="Trippe A."/>
            <person name="Kane L.T."/>
            <person name="Mclaughlin S."/>
        </authorList>
    </citation>
    <scope>NUCLEOTIDE SEQUENCE</scope>
    <source>
        <strain evidence="1">MGC-MH-2018</strain>
    </source>
</reference>
<accession>A0ACB8GVP0</accession>
<dbReference type="EMBL" id="JAFIQS020000007">
    <property type="protein sequence ID" value="KAH9479045.1"/>
    <property type="molecule type" value="Genomic_DNA"/>
</dbReference>
<sequence length="332" mass="36324">MAQYQEESFVIPSNTFLPGYFSSMFESELTSESILGQHLAQEPGSGNGYLPEFQCGPSTVEVSSASHIPLSLSSLGFDGENSNTTELYSSYPPPSTSSTNNSSLHPATEEEIQFFHPWYPSFPYTEEELLAQDNLQTSTHASPPTHTESGWDTWPQDSSSTTRAPIFRGDYPSSFMEALAFPATNENLGLTQVSPGNQHENNYQTFSNTFGEGLGNNPTSTGEQQTVEDPCSGYHPVEHDHSERNAHGSGLYGQNNASEWLPGAYESIEEEVPHTYAGTWTDESIAPEQPTPSTSQVQGHVPSCMGGLGVSVTRERKRRKDKGFRFVNLASS</sequence>
<organism evidence="1 2">
    <name type="scientific">Psilocybe cubensis</name>
    <name type="common">Psychedelic mushroom</name>
    <name type="synonym">Stropharia cubensis</name>
    <dbReference type="NCBI Taxonomy" id="181762"/>
    <lineage>
        <taxon>Eukaryota</taxon>
        <taxon>Fungi</taxon>
        <taxon>Dikarya</taxon>
        <taxon>Basidiomycota</taxon>
        <taxon>Agaricomycotina</taxon>
        <taxon>Agaricomycetes</taxon>
        <taxon>Agaricomycetidae</taxon>
        <taxon>Agaricales</taxon>
        <taxon>Agaricineae</taxon>
        <taxon>Strophariaceae</taxon>
        <taxon>Psilocybe</taxon>
    </lineage>
</organism>
<proteinExistence type="predicted"/>
<evidence type="ECO:0000313" key="2">
    <source>
        <dbReference type="Proteomes" id="UP000664032"/>
    </source>
</evidence>
<evidence type="ECO:0000313" key="1">
    <source>
        <dbReference type="EMBL" id="KAH9479045.1"/>
    </source>
</evidence>
<gene>
    <name evidence="1" type="ORF">JR316_0007620</name>
</gene>
<comment type="caution">
    <text evidence="1">The sequence shown here is derived from an EMBL/GenBank/DDBJ whole genome shotgun (WGS) entry which is preliminary data.</text>
</comment>
<protein>
    <submittedName>
        <fullName evidence="1">Uncharacterized protein</fullName>
    </submittedName>
</protein>